<evidence type="ECO:0000259" key="6">
    <source>
        <dbReference type="Pfam" id="PF01593"/>
    </source>
</evidence>
<dbReference type="EMBL" id="JBHTJV010000025">
    <property type="protein sequence ID" value="MFD0917796.1"/>
    <property type="molecule type" value="Genomic_DNA"/>
</dbReference>
<comment type="caution">
    <text evidence="7">The sequence shown here is derived from an EMBL/GenBank/DDBJ whole genome shotgun (WGS) entry which is preliminary data.</text>
</comment>
<dbReference type="InterPro" id="IPR014105">
    <property type="entry name" value="Carotenoid/retinoid_OxRdtase"/>
</dbReference>
<protein>
    <submittedName>
        <fullName evidence="7">Phytoene desaturase</fullName>
    </submittedName>
</protein>
<dbReference type="Gene3D" id="3.50.50.60">
    <property type="entry name" value="FAD/NAD(P)-binding domain"/>
    <property type="match status" value="2"/>
</dbReference>
<feature type="domain" description="Amine oxidase" evidence="6">
    <location>
        <begin position="31"/>
        <end position="498"/>
    </location>
</feature>
<evidence type="ECO:0000256" key="3">
    <source>
        <dbReference type="ARBA" id="ARBA00022746"/>
    </source>
</evidence>
<gene>
    <name evidence="7" type="ORF">ACFQ14_15435</name>
</gene>
<evidence type="ECO:0000313" key="8">
    <source>
        <dbReference type="Proteomes" id="UP001597101"/>
    </source>
</evidence>
<dbReference type="PANTHER" id="PTHR43734">
    <property type="entry name" value="PHYTOENE DESATURASE"/>
    <property type="match status" value="1"/>
</dbReference>
<evidence type="ECO:0000256" key="4">
    <source>
        <dbReference type="ARBA" id="ARBA00023002"/>
    </source>
</evidence>
<accession>A0ABW3FH48</accession>
<dbReference type="RefSeq" id="WP_377213647.1">
    <property type="nucleotide sequence ID" value="NZ_JBHTJV010000025.1"/>
</dbReference>
<comment type="pathway">
    <text evidence="1 5">Carotenoid biosynthesis.</text>
</comment>
<sequence>MTTHPPHKQFHRAEPLSGGKPHAIVIGAGFGGLAAAVRLGVRGYRVTVLEKLEQAGGRASVFRQDGFTFDAGPTIITAPFILEELWTICGKRMEDHVKLAPMDPFYRIRFDDGTWFTCNGDADFMRSEIARFNPDDVKGYEMFFEESKNNYSLGFGLMDRPFHKLIEMLKFVPELVTKRADRTVYGHVAKHIKNEKLRQALSFHPLFVGGNPMNVTSVYSLIAYLEREYGVHFAWGGTGALVQGMVDLIEDQGSKVRTNAPVAELMLEGDKAVGVKLNDGEEVRADVIVSNADSNWVYRNLLPKRKKRRWTERKLDRTNFSMSLFVWYLGTDKRFEDVDHHTILMGPRYGGLLKDIFKRKVLADDFSLYLHRPTATDPSLAPEGCDTFYVLSPVPHLDADVDWETQAEPYRRKIEAHLEKTIMPGLADSVVTSKIFTPLDFRDRLNAPNGAAFGPEPLFTQSGWFRPHNVSEEVENFYLVGATTHPGAGVPGVVTSAKVLDSVIPHADEIEARRATYG</sequence>
<dbReference type="InterPro" id="IPR036188">
    <property type="entry name" value="FAD/NAD-bd_sf"/>
</dbReference>
<name>A0ABW3FH48_9HYPH</name>
<keyword evidence="4 5" id="KW-0560">Oxidoreductase</keyword>
<proteinExistence type="inferred from homology"/>
<dbReference type="Pfam" id="PF01593">
    <property type="entry name" value="Amino_oxidase"/>
    <property type="match status" value="1"/>
</dbReference>
<comment type="similarity">
    <text evidence="2 5">Belongs to the carotenoid/retinoid oxidoreductase family.</text>
</comment>
<dbReference type="InterPro" id="IPR002937">
    <property type="entry name" value="Amino_oxidase"/>
</dbReference>
<evidence type="ECO:0000256" key="1">
    <source>
        <dbReference type="ARBA" id="ARBA00004829"/>
    </source>
</evidence>
<evidence type="ECO:0000313" key="7">
    <source>
        <dbReference type="EMBL" id="MFD0917796.1"/>
    </source>
</evidence>
<dbReference type="PANTHER" id="PTHR43734:SF3">
    <property type="entry name" value="B-CAROTENE KETOLASE"/>
    <property type="match status" value="1"/>
</dbReference>
<dbReference type="Proteomes" id="UP001597101">
    <property type="component" value="Unassembled WGS sequence"/>
</dbReference>
<dbReference type="SUPFAM" id="SSF51905">
    <property type="entry name" value="FAD/NAD(P)-binding domain"/>
    <property type="match status" value="1"/>
</dbReference>
<keyword evidence="3 5" id="KW-0125">Carotenoid biosynthesis</keyword>
<reference evidence="8" key="1">
    <citation type="journal article" date="2019" name="Int. J. Syst. Evol. Microbiol.">
        <title>The Global Catalogue of Microorganisms (GCM) 10K type strain sequencing project: providing services to taxonomists for standard genome sequencing and annotation.</title>
        <authorList>
            <consortium name="The Broad Institute Genomics Platform"/>
            <consortium name="The Broad Institute Genome Sequencing Center for Infectious Disease"/>
            <person name="Wu L."/>
            <person name="Ma J."/>
        </authorList>
    </citation>
    <scope>NUCLEOTIDE SEQUENCE [LARGE SCALE GENOMIC DNA]</scope>
    <source>
        <strain evidence="8">CCUG 60023</strain>
    </source>
</reference>
<keyword evidence="8" id="KW-1185">Reference proteome</keyword>
<evidence type="ECO:0000256" key="2">
    <source>
        <dbReference type="ARBA" id="ARBA00006046"/>
    </source>
</evidence>
<organism evidence="7 8">
    <name type="scientific">Pseudahrensia aquimaris</name>
    <dbReference type="NCBI Taxonomy" id="744461"/>
    <lineage>
        <taxon>Bacteria</taxon>
        <taxon>Pseudomonadati</taxon>
        <taxon>Pseudomonadota</taxon>
        <taxon>Alphaproteobacteria</taxon>
        <taxon>Hyphomicrobiales</taxon>
        <taxon>Ahrensiaceae</taxon>
        <taxon>Pseudahrensia</taxon>
    </lineage>
</organism>
<dbReference type="NCBIfam" id="TIGR02734">
    <property type="entry name" value="crtI_fam"/>
    <property type="match status" value="1"/>
</dbReference>
<evidence type="ECO:0000256" key="5">
    <source>
        <dbReference type="RuleBase" id="RU362075"/>
    </source>
</evidence>